<accession>A0A175VWF2</accession>
<dbReference type="PANTHER" id="PTHR33112">
    <property type="entry name" value="DOMAIN PROTEIN, PUTATIVE-RELATED"/>
    <property type="match status" value="1"/>
</dbReference>
<evidence type="ECO:0000313" key="4">
    <source>
        <dbReference type="Proteomes" id="UP000078237"/>
    </source>
</evidence>
<name>A0A175VWF2_9PEZI</name>
<protein>
    <recommendedName>
        <fullName evidence="2">Heterokaryon incompatibility domain-containing protein</fullName>
    </recommendedName>
</protein>
<organism evidence="3 4">
    <name type="scientific">Madurella mycetomatis</name>
    <dbReference type="NCBI Taxonomy" id="100816"/>
    <lineage>
        <taxon>Eukaryota</taxon>
        <taxon>Fungi</taxon>
        <taxon>Dikarya</taxon>
        <taxon>Ascomycota</taxon>
        <taxon>Pezizomycotina</taxon>
        <taxon>Sordariomycetes</taxon>
        <taxon>Sordariomycetidae</taxon>
        <taxon>Sordariales</taxon>
        <taxon>Sordariales incertae sedis</taxon>
        <taxon>Madurella</taxon>
    </lineage>
</organism>
<reference evidence="3 4" key="1">
    <citation type="journal article" date="2016" name="Genome Announc.">
        <title>Genome Sequence of Madurella mycetomatis mm55, Isolated from a Human Mycetoma Case in Sudan.</title>
        <authorList>
            <person name="Smit S."/>
            <person name="Derks M.F."/>
            <person name="Bervoets S."/>
            <person name="Fahal A."/>
            <person name="van Leeuwen W."/>
            <person name="van Belkum A."/>
            <person name="van de Sande W.W."/>
        </authorList>
    </citation>
    <scope>NUCLEOTIDE SEQUENCE [LARGE SCALE GENOMIC DNA]</scope>
    <source>
        <strain evidence="4">mm55</strain>
    </source>
</reference>
<proteinExistence type="predicted"/>
<evidence type="ECO:0000256" key="1">
    <source>
        <dbReference type="SAM" id="MobiDB-lite"/>
    </source>
</evidence>
<comment type="caution">
    <text evidence="3">The sequence shown here is derived from an EMBL/GenBank/DDBJ whole genome shotgun (WGS) entry which is preliminary data.</text>
</comment>
<sequence length="823" mass="91594">MSYKYDPAQLSAAKTAAREAAAIRESEEPAPDPPSQPPSYGRIITRFASGGELPSVSEPEIGSEHRVFCKACQSVMLGSGFSVKIVGSDDGKQIDEIYYHFSRKTLKTSASMGCPLCRFVLEELRQRLPDSEIEGEGPEAFGYDFGNFLSSADGKDKPLTLALLFFEWANNGVTNIVLTLEDLAGQPTTAAAVVAARVWLEKCQQEHLCVQGPATTPKDTGFLPKRLVDVGEDDESIRLVASGDIRNQEKLSYMSLSHCWGDPAAHKAYYLTAARLSEYAQGIPANKLPKTFLDACQVTRALSQRYIWIDSLCIIQDSKQDWAEQSAQMWQVYRNSYLNISATASRSPAEGLFRERPEKGLLPCVIHVGKQHPRFPEGKYRLYSESQWTRNIDDAAINSRAWVLQERLLAPRILHFAAREVYWECHCLRASEAFPLGMLPRVEFKSRVSIDGSVSEDAPSSVPQYALLKTWNSIVERYSPLDLTFPSDKLVALSALAQQVSLAFPGAGKYLAGLWEAPLIAQLLWVTSTPKTASRPREYRAPSWSWACIDGQVNPCFEFEGYELYGDKSVSRPMLKVLSASTVTDASQLYGSVRSGQLRVAGCLLKTRLQERLKRPKHTPKTVQEHLTEWKEFMTTTMPDYTSENLQVITNSLPETSNDTHMGVDVVNGVIICDDSSPWWEGRAYDPKLSAGGNCILDVALDVDSEMDALAGLDLFVLPVSCVSANNRRYNRESGSIHNMGCLVLARQEGSPETYRRVGVCDINDDSVPAFLCQLGNQEEQTIPRKGVSTEVLDLEQFVPTAWPYKELDFVPKRFKLVEITIV</sequence>
<dbReference type="AlphaFoldDB" id="A0A175VWF2"/>
<keyword evidence="4" id="KW-1185">Reference proteome</keyword>
<dbReference type="OrthoDB" id="2958217at2759"/>
<dbReference type="STRING" id="100816.A0A175VWF2"/>
<dbReference type="PANTHER" id="PTHR33112:SF16">
    <property type="entry name" value="HETEROKARYON INCOMPATIBILITY DOMAIN-CONTAINING PROTEIN"/>
    <property type="match status" value="1"/>
</dbReference>
<gene>
    <name evidence="3" type="ORF">MMYC01_209075</name>
</gene>
<dbReference type="InterPro" id="IPR010730">
    <property type="entry name" value="HET"/>
</dbReference>
<feature type="region of interest" description="Disordered" evidence="1">
    <location>
        <begin position="16"/>
        <end position="40"/>
    </location>
</feature>
<dbReference type="Pfam" id="PF06985">
    <property type="entry name" value="HET"/>
    <property type="match status" value="1"/>
</dbReference>
<feature type="domain" description="Heterokaryon incompatibility" evidence="2">
    <location>
        <begin position="253"/>
        <end position="406"/>
    </location>
</feature>
<dbReference type="Proteomes" id="UP000078237">
    <property type="component" value="Unassembled WGS sequence"/>
</dbReference>
<evidence type="ECO:0000259" key="2">
    <source>
        <dbReference type="Pfam" id="PF06985"/>
    </source>
</evidence>
<evidence type="ECO:0000313" key="3">
    <source>
        <dbReference type="EMBL" id="KXX75867.1"/>
    </source>
</evidence>
<dbReference type="EMBL" id="LCTW02000243">
    <property type="protein sequence ID" value="KXX75867.1"/>
    <property type="molecule type" value="Genomic_DNA"/>
</dbReference>
<dbReference type="VEuPathDB" id="FungiDB:MMYC01_209075"/>